<feature type="non-terminal residue" evidence="2">
    <location>
        <position position="1"/>
    </location>
</feature>
<accession>A0A381VFL3</accession>
<dbReference type="SUPFAM" id="SSF56112">
    <property type="entry name" value="Protein kinase-like (PK-like)"/>
    <property type="match status" value="1"/>
</dbReference>
<sequence>HGDLWNENIIIEDGKFKALIDWEHSQMGDPHWEFRMIRRFIGWDGLEKLLFKYNCSSGRMLKFSHVKTLDKLALSHQFNFRVKRNDSSQHLFQRYIKEWPDCIYEISH</sequence>
<feature type="domain" description="Aminoglycoside phosphotransferase" evidence="1">
    <location>
        <begin position="1"/>
        <end position="38"/>
    </location>
</feature>
<proteinExistence type="predicted"/>
<organism evidence="2">
    <name type="scientific">marine metagenome</name>
    <dbReference type="NCBI Taxonomy" id="408172"/>
    <lineage>
        <taxon>unclassified sequences</taxon>
        <taxon>metagenomes</taxon>
        <taxon>ecological metagenomes</taxon>
    </lineage>
</organism>
<dbReference type="EMBL" id="UINC01008707">
    <property type="protein sequence ID" value="SVA39159.1"/>
    <property type="molecule type" value="Genomic_DNA"/>
</dbReference>
<dbReference type="Gene3D" id="3.90.1200.10">
    <property type="match status" value="1"/>
</dbReference>
<dbReference type="Pfam" id="PF01636">
    <property type="entry name" value="APH"/>
    <property type="match status" value="1"/>
</dbReference>
<evidence type="ECO:0000313" key="2">
    <source>
        <dbReference type="EMBL" id="SVA39159.1"/>
    </source>
</evidence>
<dbReference type="AlphaFoldDB" id="A0A381VFL3"/>
<dbReference type="InterPro" id="IPR011009">
    <property type="entry name" value="Kinase-like_dom_sf"/>
</dbReference>
<evidence type="ECO:0000259" key="1">
    <source>
        <dbReference type="Pfam" id="PF01636"/>
    </source>
</evidence>
<protein>
    <recommendedName>
        <fullName evidence="1">Aminoglycoside phosphotransferase domain-containing protein</fullName>
    </recommendedName>
</protein>
<reference evidence="2" key="1">
    <citation type="submission" date="2018-05" db="EMBL/GenBank/DDBJ databases">
        <authorList>
            <person name="Lanie J.A."/>
            <person name="Ng W.-L."/>
            <person name="Kazmierczak K.M."/>
            <person name="Andrzejewski T.M."/>
            <person name="Davidsen T.M."/>
            <person name="Wayne K.J."/>
            <person name="Tettelin H."/>
            <person name="Glass J.I."/>
            <person name="Rusch D."/>
            <person name="Podicherti R."/>
            <person name="Tsui H.-C.T."/>
            <person name="Winkler M.E."/>
        </authorList>
    </citation>
    <scope>NUCLEOTIDE SEQUENCE</scope>
</reference>
<dbReference type="InterPro" id="IPR002575">
    <property type="entry name" value="Aminoglycoside_PTrfase"/>
</dbReference>
<name>A0A381VFL3_9ZZZZ</name>
<gene>
    <name evidence="2" type="ORF">METZ01_LOCUS92013</name>
</gene>